<dbReference type="AlphaFoldDB" id="A0A0A9BFH2"/>
<protein>
    <submittedName>
        <fullName evidence="1">Uncharacterized protein</fullName>
    </submittedName>
</protein>
<sequence>MLTSDILICNKIFSTKIRGTMI</sequence>
<evidence type="ECO:0000313" key="1">
    <source>
        <dbReference type="EMBL" id="JAD62709.1"/>
    </source>
</evidence>
<name>A0A0A9BFH2_ARUDO</name>
<proteinExistence type="predicted"/>
<accession>A0A0A9BFH2</accession>
<reference evidence="1" key="1">
    <citation type="submission" date="2014-09" db="EMBL/GenBank/DDBJ databases">
        <authorList>
            <person name="Magalhaes I.L.F."/>
            <person name="Oliveira U."/>
            <person name="Santos F.R."/>
            <person name="Vidigal T.H.D.A."/>
            <person name="Brescovit A.D."/>
            <person name="Santos A.J."/>
        </authorList>
    </citation>
    <scope>NUCLEOTIDE SEQUENCE</scope>
    <source>
        <tissue evidence="1">Shoot tissue taken approximately 20 cm above the soil surface</tissue>
    </source>
</reference>
<dbReference type="EMBL" id="GBRH01235186">
    <property type="protein sequence ID" value="JAD62709.1"/>
    <property type="molecule type" value="Transcribed_RNA"/>
</dbReference>
<reference evidence="1" key="2">
    <citation type="journal article" date="2015" name="Data Brief">
        <title>Shoot transcriptome of the giant reed, Arundo donax.</title>
        <authorList>
            <person name="Barrero R.A."/>
            <person name="Guerrero F.D."/>
            <person name="Moolhuijzen P."/>
            <person name="Goolsby J.A."/>
            <person name="Tidwell J."/>
            <person name="Bellgard S.E."/>
            <person name="Bellgard M.I."/>
        </authorList>
    </citation>
    <scope>NUCLEOTIDE SEQUENCE</scope>
    <source>
        <tissue evidence="1">Shoot tissue taken approximately 20 cm above the soil surface</tissue>
    </source>
</reference>
<organism evidence="1">
    <name type="scientific">Arundo donax</name>
    <name type="common">Giant reed</name>
    <name type="synonym">Donax arundinaceus</name>
    <dbReference type="NCBI Taxonomy" id="35708"/>
    <lineage>
        <taxon>Eukaryota</taxon>
        <taxon>Viridiplantae</taxon>
        <taxon>Streptophyta</taxon>
        <taxon>Embryophyta</taxon>
        <taxon>Tracheophyta</taxon>
        <taxon>Spermatophyta</taxon>
        <taxon>Magnoliopsida</taxon>
        <taxon>Liliopsida</taxon>
        <taxon>Poales</taxon>
        <taxon>Poaceae</taxon>
        <taxon>PACMAD clade</taxon>
        <taxon>Arundinoideae</taxon>
        <taxon>Arundineae</taxon>
        <taxon>Arundo</taxon>
    </lineage>
</organism>